<organism evidence="2 3">
    <name type="scientific">Aeoliella mucimassa</name>
    <dbReference type="NCBI Taxonomy" id="2527972"/>
    <lineage>
        <taxon>Bacteria</taxon>
        <taxon>Pseudomonadati</taxon>
        <taxon>Planctomycetota</taxon>
        <taxon>Planctomycetia</taxon>
        <taxon>Pirellulales</taxon>
        <taxon>Lacipirellulaceae</taxon>
        <taxon>Aeoliella</taxon>
    </lineage>
</organism>
<gene>
    <name evidence="2" type="ORF">Pan181_15160</name>
</gene>
<dbReference type="RefSeq" id="WP_145246197.1">
    <property type="nucleotide sequence ID" value="NZ_CP036278.1"/>
</dbReference>
<keyword evidence="3" id="KW-1185">Reference proteome</keyword>
<dbReference type="EMBL" id="CP036278">
    <property type="protein sequence ID" value="QDU55327.1"/>
    <property type="molecule type" value="Genomic_DNA"/>
</dbReference>
<feature type="compositionally biased region" description="Polar residues" evidence="1">
    <location>
        <begin position="151"/>
        <end position="163"/>
    </location>
</feature>
<proteinExistence type="predicted"/>
<dbReference type="Proteomes" id="UP000315750">
    <property type="component" value="Chromosome"/>
</dbReference>
<protein>
    <submittedName>
        <fullName evidence="2">FlgN protein</fullName>
    </submittedName>
</protein>
<accession>A0A518AKS4</accession>
<evidence type="ECO:0000256" key="1">
    <source>
        <dbReference type="SAM" id="MobiDB-lite"/>
    </source>
</evidence>
<dbReference type="OrthoDB" id="280002at2"/>
<feature type="region of interest" description="Disordered" evidence="1">
    <location>
        <begin position="128"/>
        <end position="163"/>
    </location>
</feature>
<sequence>MTSLATDNLAELIRKKQQVLLQLRDIGLKQQHAVDSADTSGLLQLLGAKQHLIAALQLVERHLRPFQAEDPEQRVWRSAQDRQACAKRAEECNQLLKEVMDLERQQELRMVEHRDRVAARLKQAGTAQRAVGAYAQQRSPQPRTPMLDSGPASTSIDLTSNSH</sequence>
<evidence type="ECO:0000313" key="3">
    <source>
        <dbReference type="Proteomes" id="UP000315750"/>
    </source>
</evidence>
<dbReference type="GO" id="GO:0044780">
    <property type="term" value="P:bacterial-type flagellum assembly"/>
    <property type="evidence" value="ECO:0007669"/>
    <property type="project" value="InterPro"/>
</dbReference>
<dbReference type="InterPro" id="IPR036679">
    <property type="entry name" value="FlgN-like_sf"/>
</dbReference>
<dbReference type="SUPFAM" id="SSF140566">
    <property type="entry name" value="FlgN-like"/>
    <property type="match status" value="1"/>
</dbReference>
<evidence type="ECO:0000313" key="2">
    <source>
        <dbReference type="EMBL" id="QDU55327.1"/>
    </source>
</evidence>
<name>A0A518AKS4_9BACT</name>
<reference evidence="2 3" key="1">
    <citation type="submission" date="2019-02" db="EMBL/GenBank/DDBJ databases">
        <title>Deep-cultivation of Planctomycetes and their phenomic and genomic characterization uncovers novel biology.</title>
        <authorList>
            <person name="Wiegand S."/>
            <person name="Jogler M."/>
            <person name="Boedeker C."/>
            <person name="Pinto D."/>
            <person name="Vollmers J."/>
            <person name="Rivas-Marin E."/>
            <person name="Kohn T."/>
            <person name="Peeters S.H."/>
            <person name="Heuer A."/>
            <person name="Rast P."/>
            <person name="Oberbeckmann S."/>
            <person name="Bunk B."/>
            <person name="Jeske O."/>
            <person name="Meyerdierks A."/>
            <person name="Storesund J.E."/>
            <person name="Kallscheuer N."/>
            <person name="Luecker S."/>
            <person name="Lage O.M."/>
            <person name="Pohl T."/>
            <person name="Merkel B.J."/>
            <person name="Hornburger P."/>
            <person name="Mueller R.-W."/>
            <person name="Bruemmer F."/>
            <person name="Labrenz M."/>
            <person name="Spormann A.M."/>
            <person name="Op den Camp H."/>
            <person name="Overmann J."/>
            <person name="Amann R."/>
            <person name="Jetten M.S.M."/>
            <person name="Mascher T."/>
            <person name="Medema M.H."/>
            <person name="Devos D.P."/>
            <person name="Kaster A.-K."/>
            <person name="Ovreas L."/>
            <person name="Rohde M."/>
            <person name="Galperin M.Y."/>
            <person name="Jogler C."/>
        </authorList>
    </citation>
    <scope>NUCLEOTIDE SEQUENCE [LARGE SCALE GENOMIC DNA]</scope>
    <source>
        <strain evidence="2 3">Pan181</strain>
    </source>
</reference>
<dbReference type="AlphaFoldDB" id="A0A518AKS4"/>
<dbReference type="KEGG" id="amuc:Pan181_15160"/>